<dbReference type="Pfam" id="PF01850">
    <property type="entry name" value="PIN"/>
    <property type="match status" value="1"/>
</dbReference>
<dbReference type="SUPFAM" id="SSF88723">
    <property type="entry name" value="PIN domain-like"/>
    <property type="match status" value="1"/>
</dbReference>
<dbReference type="InterPro" id="IPR029060">
    <property type="entry name" value="PIN-like_dom_sf"/>
</dbReference>
<organism evidence="2 3">
    <name type="scientific">Aquibium carbonis</name>
    <dbReference type="NCBI Taxonomy" id="2495581"/>
    <lineage>
        <taxon>Bacteria</taxon>
        <taxon>Pseudomonadati</taxon>
        <taxon>Pseudomonadota</taxon>
        <taxon>Alphaproteobacteria</taxon>
        <taxon>Hyphomicrobiales</taxon>
        <taxon>Phyllobacteriaceae</taxon>
        <taxon>Aquibium</taxon>
    </lineage>
</organism>
<keyword evidence="3" id="KW-1185">Reference proteome</keyword>
<name>A0A429Z3G4_9HYPH</name>
<feature type="domain" description="PIN" evidence="1">
    <location>
        <begin position="7"/>
        <end position="125"/>
    </location>
</feature>
<gene>
    <name evidence="2" type="ORF">EJC49_00715</name>
</gene>
<dbReference type="Gene3D" id="3.40.50.1010">
    <property type="entry name" value="5'-nuclease"/>
    <property type="match status" value="1"/>
</dbReference>
<dbReference type="Proteomes" id="UP000278398">
    <property type="component" value="Unassembled WGS sequence"/>
</dbReference>
<dbReference type="AlphaFoldDB" id="A0A429Z3G4"/>
<dbReference type="CDD" id="cd18692">
    <property type="entry name" value="PIN_VapC-like"/>
    <property type="match status" value="1"/>
</dbReference>
<comment type="caution">
    <text evidence="2">The sequence shown here is derived from an EMBL/GenBank/DDBJ whole genome shotgun (WGS) entry which is preliminary data.</text>
</comment>
<dbReference type="RefSeq" id="WP_126697531.1">
    <property type="nucleotide sequence ID" value="NZ_RWKW01000002.1"/>
</dbReference>
<evidence type="ECO:0000313" key="3">
    <source>
        <dbReference type="Proteomes" id="UP000278398"/>
    </source>
</evidence>
<dbReference type="EMBL" id="RWKW01000002">
    <property type="protein sequence ID" value="RST88256.1"/>
    <property type="molecule type" value="Genomic_DNA"/>
</dbReference>
<reference evidence="2 3" key="1">
    <citation type="submission" date="2018-12" db="EMBL/GenBank/DDBJ databases">
        <title>Mesorhizobium carbonis sp. nov., isolated from coal mine water.</title>
        <authorList>
            <person name="Xin W."/>
            <person name="Xu Z."/>
            <person name="Xiang F."/>
            <person name="Zhang J."/>
            <person name="Xi L."/>
            <person name="Liu J."/>
        </authorList>
    </citation>
    <scope>NUCLEOTIDE SEQUENCE [LARGE SCALE GENOMIC DNA]</scope>
    <source>
        <strain evidence="2 3">B2.3</strain>
    </source>
</reference>
<dbReference type="InterPro" id="IPR002716">
    <property type="entry name" value="PIN_dom"/>
</dbReference>
<accession>A0A429Z3G4</accession>
<evidence type="ECO:0000313" key="2">
    <source>
        <dbReference type="EMBL" id="RST88256.1"/>
    </source>
</evidence>
<sequence>MIDATDVFLDTNVFIYAAQRVPDAPEKKAIARRIVVEANYCTSSQVLAEFFVNVCKEGKTPLSAAKAAEWVRVIAKKPCLPVDAHVVHAGIAISMRYEITYWDGAIIAAAEKLGARTVYSEDLNHGQTYGSVTVLNPFLAS</sequence>
<proteinExistence type="predicted"/>
<protein>
    <submittedName>
        <fullName evidence="2">PIN domain-containing protein</fullName>
    </submittedName>
</protein>
<evidence type="ECO:0000259" key="1">
    <source>
        <dbReference type="Pfam" id="PF01850"/>
    </source>
</evidence>
<dbReference type="OrthoDB" id="163436at2"/>